<gene>
    <name evidence="2" type="ORF">H5410_045425</name>
</gene>
<dbReference type="AlphaFoldDB" id="A0A9J5XBK4"/>
<evidence type="ECO:0000256" key="1">
    <source>
        <dbReference type="SAM" id="MobiDB-lite"/>
    </source>
</evidence>
<evidence type="ECO:0000313" key="2">
    <source>
        <dbReference type="EMBL" id="KAG5584991.1"/>
    </source>
</evidence>
<protein>
    <submittedName>
        <fullName evidence="2">Uncharacterized protein</fullName>
    </submittedName>
</protein>
<evidence type="ECO:0000313" key="3">
    <source>
        <dbReference type="Proteomes" id="UP000824120"/>
    </source>
</evidence>
<name>A0A9J5XBK4_SOLCO</name>
<keyword evidence="3" id="KW-1185">Reference proteome</keyword>
<sequence>MAKGLGGKRVGPSKGLARHPGKQLREKLSSNEIQHICNHLTKLHLPSLATSNYVQTGTTHLNHRIVDSDANTHMQDSSKGLPSDYPSAKHNHMAPECGGQSGIYGQNL</sequence>
<proteinExistence type="predicted"/>
<feature type="region of interest" description="Disordered" evidence="1">
    <location>
        <begin position="1"/>
        <end position="30"/>
    </location>
</feature>
<feature type="compositionally biased region" description="Polar residues" evidence="1">
    <location>
        <begin position="69"/>
        <end position="80"/>
    </location>
</feature>
<dbReference type="EMBL" id="JACXVP010000009">
    <property type="protein sequence ID" value="KAG5584991.1"/>
    <property type="molecule type" value="Genomic_DNA"/>
</dbReference>
<comment type="caution">
    <text evidence="2">The sequence shown here is derived from an EMBL/GenBank/DDBJ whole genome shotgun (WGS) entry which is preliminary data.</text>
</comment>
<reference evidence="2 3" key="1">
    <citation type="submission" date="2020-09" db="EMBL/GenBank/DDBJ databases">
        <title>De no assembly of potato wild relative species, Solanum commersonii.</title>
        <authorList>
            <person name="Cho K."/>
        </authorList>
    </citation>
    <scope>NUCLEOTIDE SEQUENCE [LARGE SCALE GENOMIC DNA]</scope>
    <source>
        <strain evidence="2">LZ3.2</strain>
        <tissue evidence="2">Leaf</tissue>
    </source>
</reference>
<dbReference type="Proteomes" id="UP000824120">
    <property type="component" value="Chromosome 9"/>
</dbReference>
<accession>A0A9J5XBK4</accession>
<feature type="region of interest" description="Disordered" evidence="1">
    <location>
        <begin position="66"/>
        <end position="108"/>
    </location>
</feature>
<organism evidence="2 3">
    <name type="scientific">Solanum commersonii</name>
    <name type="common">Commerson's wild potato</name>
    <name type="synonym">Commerson's nightshade</name>
    <dbReference type="NCBI Taxonomy" id="4109"/>
    <lineage>
        <taxon>Eukaryota</taxon>
        <taxon>Viridiplantae</taxon>
        <taxon>Streptophyta</taxon>
        <taxon>Embryophyta</taxon>
        <taxon>Tracheophyta</taxon>
        <taxon>Spermatophyta</taxon>
        <taxon>Magnoliopsida</taxon>
        <taxon>eudicotyledons</taxon>
        <taxon>Gunneridae</taxon>
        <taxon>Pentapetalae</taxon>
        <taxon>asterids</taxon>
        <taxon>lamiids</taxon>
        <taxon>Solanales</taxon>
        <taxon>Solanaceae</taxon>
        <taxon>Solanoideae</taxon>
        <taxon>Solaneae</taxon>
        <taxon>Solanum</taxon>
    </lineage>
</organism>